<name>A0ABN6C800_9ACTN</name>
<dbReference type="Proteomes" id="UP000676967">
    <property type="component" value="Chromosome"/>
</dbReference>
<sequence length="179" mass="19941">MYLIPPMQDDPPPEFVDVVAAHEDELRHEAVRLVGGNPVGHEIYQDALTDLAGHWRRLHLWGRLTHTDTPGLYLRKRLAKRTSAWREDQVYEVDVRVLRTHQPALVTVRGHATSIAFHKAAVLDGTARAGLLTLADASVAWCHAWRQSEHRRIARLVIGGLLLVGGMVQGMSWLAATGS</sequence>
<evidence type="ECO:0000313" key="3">
    <source>
        <dbReference type="Proteomes" id="UP000676967"/>
    </source>
</evidence>
<reference evidence="2 3" key="1">
    <citation type="submission" date="2020-08" db="EMBL/GenBank/DDBJ databases">
        <title>Whole genome shotgun sequence of Actinoplanes ianthinogenes NBRC 13996.</title>
        <authorList>
            <person name="Komaki H."/>
            <person name="Tamura T."/>
        </authorList>
    </citation>
    <scope>NUCLEOTIDE SEQUENCE [LARGE SCALE GENOMIC DNA]</scope>
    <source>
        <strain evidence="2 3">NBRC 13996</strain>
    </source>
</reference>
<keyword evidence="1" id="KW-0472">Membrane</keyword>
<keyword evidence="1" id="KW-1133">Transmembrane helix</keyword>
<organism evidence="2 3">
    <name type="scientific">Actinoplanes ianthinogenes</name>
    <dbReference type="NCBI Taxonomy" id="122358"/>
    <lineage>
        <taxon>Bacteria</taxon>
        <taxon>Bacillati</taxon>
        <taxon>Actinomycetota</taxon>
        <taxon>Actinomycetes</taxon>
        <taxon>Micromonosporales</taxon>
        <taxon>Micromonosporaceae</taxon>
        <taxon>Actinoplanes</taxon>
    </lineage>
</organism>
<evidence type="ECO:0000256" key="1">
    <source>
        <dbReference type="SAM" id="Phobius"/>
    </source>
</evidence>
<evidence type="ECO:0000313" key="2">
    <source>
        <dbReference type="EMBL" id="BCJ41580.1"/>
    </source>
</evidence>
<proteinExistence type="predicted"/>
<dbReference type="EMBL" id="AP023356">
    <property type="protein sequence ID" value="BCJ41580.1"/>
    <property type="molecule type" value="Genomic_DNA"/>
</dbReference>
<protein>
    <submittedName>
        <fullName evidence="2">Uncharacterized protein</fullName>
    </submittedName>
</protein>
<accession>A0ABN6C800</accession>
<keyword evidence="1" id="KW-0812">Transmembrane</keyword>
<gene>
    <name evidence="2" type="ORF">Aiant_22370</name>
</gene>
<keyword evidence="3" id="KW-1185">Reference proteome</keyword>
<feature type="transmembrane region" description="Helical" evidence="1">
    <location>
        <begin position="156"/>
        <end position="176"/>
    </location>
</feature>
<dbReference type="RefSeq" id="WP_189333292.1">
    <property type="nucleotide sequence ID" value="NZ_AP023356.1"/>
</dbReference>